<evidence type="ECO:0000313" key="3">
    <source>
        <dbReference type="Proteomes" id="UP000054785"/>
    </source>
</evidence>
<dbReference type="Pfam" id="PF00188">
    <property type="entry name" value="CAP"/>
    <property type="match status" value="1"/>
</dbReference>
<dbReference type="RefSeq" id="WP_238582765.1">
    <property type="nucleotide sequence ID" value="NZ_CAAAHN010000003.1"/>
</dbReference>
<dbReference type="PANTHER" id="PTHR31157">
    <property type="entry name" value="SCP DOMAIN-CONTAINING PROTEIN"/>
    <property type="match status" value="1"/>
</dbReference>
<feature type="domain" description="SCP" evidence="1">
    <location>
        <begin position="46"/>
        <end position="160"/>
    </location>
</feature>
<dbReference type="InterPro" id="IPR035940">
    <property type="entry name" value="CAP_sf"/>
</dbReference>
<dbReference type="SUPFAM" id="SSF55797">
    <property type="entry name" value="PR-1-like"/>
    <property type="match status" value="1"/>
</dbReference>
<evidence type="ECO:0000313" key="2">
    <source>
        <dbReference type="EMBL" id="KTD04835.1"/>
    </source>
</evidence>
<dbReference type="PATRIC" id="fig|45065.4.peg.22"/>
<name>A0A0W0UA51_9GAMM</name>
<dbReference type="STRING" id="45065.Lgee_0019"/>
<dbReference type="InterPro" id="IPR014044">
    <property type="entry name" value="CAP_dom"/>
</dbReference>
<evidence type="ECO:0000259" key="1">
    <source>
        <dbReference type="Pfam" id="PF00188"/>
    </source>
</evidence>
<keyword evidence="3" id="KW-1185">Reference proteome</keyword>
<proteinExistence type="predicted"/>
<dbReference type="AlphaFoldDB" id="A0A0W0UA51"/>
<dbReference type="PANTHER" id="PTHR31157:SF1">
    <property type="entry name" value="SCP DOMAIN-CONTAINING PROTEIN"/>
    <property type="match status" value="1"/>
</dbReference>
<sequence>MNLEAVNTLPGGGSMRALVVGFLVTLFSFTALAADNREANMAQDVLREVNAWRAAHHLQLLVMDESMSREALAHSREMANHKVPFGHTGFGQRIARIYKTAKMPMGGSENVAYNYKDARDVVRNWLTSPGHRRNIAGNFNKTGVGIVRDSRGKLYFTQIFLRDAPVKRRHFG</sequence>
<protein>
    <submittedName>
        <fullName evidence="2">Putative transporter</fullName>
    </submittedName>
</protein>
<dbReference type="CDD" id="cd05379">
    <property type="entry name" value="CAP_bacterial"/>
    <property type="match status" value="1"/>
</dbReference>
<dbReference type="Gene3D" id="3.40.33.10">
    <property type="entry name" value="CAP"/>
    <property type="match status" value="1"/>
</dbReference>
<organism evidence="2 3">
    <name type="scientific">Legionella geestiana</name>
    <dbReference type="NCBI Taxonomy" id="45065"/>
    <lineage>
        <taxon>Bacteria</taxon>
        <taxon>Pseudomonadati</taxon>
        <taxon>Pseudomonadota</taxon>
        <taxon>Gammaproteobacteria</taxon>
        <taxon>Legionellales</taxon>
        <taxon>Legionellaceae</taxon>
        <taxon>Legionella</taxon>
    </lineage>
</organism>
<reference evidence="2 3" key="1">
    <citation type="submission" date="2015-11" db="EMBL/GenBank/DDBJ databases">
        <title>Genomic analysis of 38 Legionella species identifies large and diverse effector repertoires.</title>
        <authorList>
            <person name="Burstein D."/>
            <person name="Amaro F."/>
            <person name="Zusman T."/>
            <person name="Lifshitz Z."/>
            <person name="Cohen O."/>
            <person name="Gilbert J.A."/>
            <person name="Pupko T."/>
            <person name="Shuman H.A."/>
            <person name="Segal G."/>
        </authorList>
    </citation>
    <scope>NUCLEOTIDE SEQUENCE [LARGE SCALE GENOMIC DNA]</scope>
    <source>
        <strain evidence="2 3">ATCC 49504</strain>
    </source>
</reference>
<gene>
    <name evidence="2" type="ORF">Lgee_0019</name>
</gene>
<accession>A0A0W0UA51</accession>
<dbReference type="EMBL" id="LNYC01000001">
    <property type="protein sequence ID" value="KTD04835.1"/>
    <property type="molecule type" value="Genomic_DNA"/>
</dbReference>
<dbReference type="Proteomes" id="UP000054785">
    <property type="component" value="Unassembled WGS sequence"/>
</dbReference>
<comment type="caution">
    <text evidence="2">The sequence shown here is derived from an EMBL/GenBank/DDBJ whole genome shotgun (WGS) entry which is preliminary data.</text>
</comment>